<dbReference type="AlphaFoldDB" id="A0A158H639"/>
<dbReference type="GO" id="GO:0046872">
    <property type="term" value="F:metal ion binding"/>
    <property type="evidence" value="ECO:0007669"/>
    <property type="project" value="UniProtKB-KW"/>
</dbReference>
<protein>
    <submittedName>
        <fullName evidence="9">Ferredoxin-NADPH reductase</fullName>
    </submittedName>
</protein>
<feature type="domain" description="2Fe-2S ferredoxin-type" evidence="7">
    <location>
        <begin position="246"/>
        <end position="329"/>
    </location>
</feature>
<dbReference type="Gene3D" id="3.10.20.30">
    <property type="match status" value="1"/>
</dbReference>
<dbReference type="PRINTS" id="PR00409">
    <property type="entry name" value="PHDIOXRDTASE"/>
</dbReference>
<dbReference type="PROSITE" id="PS51085">
    <property type="entry name" value="2FE2S_FER_2"/>
    <property type="match status" value="1"/>
</dbReference>
<accession>A0A158H639</accession>
<feature type="domain" description="FAD-binding FR-type" evidence="8">
    <location>
        <begin position="10"/>
        <end position="112"/>
    </location>
</feature>
<evidence type="ECO:0000256" key="1">
    <source>
        <dbReference type="ARBA" id="ARBA00022630"/>
    </source>
</evidence>
<dbReference type="InterPro" id="IPR012675">
    <property type="entry name" value="Beta-grasp_dom_sf"/>
</dbReference>
<dbReference type="PANTHER" id="PTHR47354:SF1">
    <property type="entry name" value="CARNITINE MONOOXYGENASE REDUCTASE SUBUNIT"/>
    <property type="match status" value="1"/>
</dbReference>
<keyword evidence="3" id="KW-0479">Metal-binding</keyword>
<reference evidence="9 10" key="1">
    <citation type="submission" date="2016-01" db="EMBL/GenBank/DDBJ databases">
        <authorList>
            <person name="Oliw E.H."/>
        </authorList>
    </citation>
    <scope>NUCLEOTIDE SEQUENCE [LARGE SCALE GENOMIC DNA]</scope>
    <source>
        <strain evidence="9">LMG 22029</strain>
    </source>
</reference>
<evidence type="ECO:0000256" key="6">
    <source>
        <dbReference type="ARBA" id="ARBA00023014"/>
    </source>
</evidence>
<dbReference type="InterPro" id="IPR017938">
    <property type="entry name" value="Riboflavin_synthase-like_b-brl"/>
</dbReference>
<dbReference type="SUPFAM" id="SSF54292">
    <property type="entry name" value="2Fe-2S ferredoxin-like"/>
    <property type="match status" value="1"/>
</dbReference>
<evidence type="ECO:0000256" key="3">
    <source>
        <dbReference type="ARBA" id="ARBA00022723"/>
    </source>
</evidence>
<evidence type="ECO:0000256" key="5">
    <source>
        <dbReference type="ARBA" id="ARBA00023004"/>
    </source>
</evidence>
<dbReference type="OrthoDB" id="544091at2"/>
<dbReference type="PROSITE" id="PS00197">
    <property type="entry name" value="2FE2S_FER_1"/>
    <property type="match status" value="1"/>
</dbReference>
<keyword evidence="2" id="KW-0001">2Fe-2S</keyword>
<evidence type="ECO:0000259" key="8">
    <source>
        <dbReference type="PROSITE" id="PS51384"/>
    </source>
</evidence>
<dbReference type="Proteomes" id="UP000054893">
    <property type="component" value="Unassembled WGS sequence"/>
</dbReference>
<dbReference type="InterPro" id="IPR017927">
    <property type="entry name" value="FAD-bd_FR_type"/>
</dbReference>
<keyword evidence="6" id="KW-0411">Iron-sulfur</keyword>
<dbReference type="Pfam" id="PF00111">
    <property type="entry name" value="Fer2"/>
    <property type="match status" value="1"/>
</dbReference>
<gene>
    <name evidence="9" type="ORF">AWB64_04204</name>
</gene>
<dbReference type="Pfam" id="PF00175">
    <property type="entry name" value="NAD_binding_1"/>
    <property type="match status" value="1"/>
</dbReference>
<evidence type="ECO:0000313" key="9">
    <source>
        <dbReference type="EMBL" id="SAL39842.1"/>
    </source>
</evidence>
<dbReference type="PANTHER" id="PTHR47354">
    <property type="entry name" value="NADH OXIDOREDUCTASE HCR"/>
    <property type="match status" value="1"/>
</dbReference>
<dbReference type="Gene3D" id="2.40.30.10">
    <property type="entry name" value="Translation factors"/>
    <property type="match status" value="1"/>
</dbReference>
<dbReference type="InterPro" id="IPR001433">
    <property type="entry name" value="OxRdtase_FAD/NAD-bd"/>
</dbReference>
<keyword evidence="1" id="KW-0285">Flavoprotein</keyword>
<dbReference type="InterPro" id="IPR006058">
    <property type="entry name" value="2Fe2S_fd_BS"/>
</dbReference>
<dbReference type="CDD" id="cd00207">
    <property type="entry name" value="fer2"/>
    <property type="match status" value="1"/>
</dbReference>
<dbReference type="InterPro" id="IPR001041">
    <property type="entry name" value="2Fe-2S_ferredoxin-type"/>
</dbReference>
<dbReference type="GO" id="GO:0016491">
    <property type="term" value="F:oxidoreductase activity"/>
    <property type="evidence" value="ECO:0007669"/>
    <property type="project" value="UniProtKB-KW"/>
</dbReference>
<sequence length="329" mass="35576">MASPDNTADGRTLDLMVRQIRFEGKGINSYELVDPQGEALPPFTAGAHIDIHLKGGTVRQYSLSNSPSERHRYVIAVLRDEAGRGGSKAVHDTLRVQDRVKVSAPRNNFELAANARKVVLLAGGIGVTPLKAMAHRLEEAGIDYEMHYCARDARCTAFADELASIETSGRLHFHFDGGDPSAGLNIGELLHEPAHDTHVYYCGPAGFMKACAAAAQHWPSGTVHFEHFKAPERDLSQQVAGAVGEFIVKIASTGQMIPVTPDQSIADALDEAGVPIETSCRAGLCGTCKVRYLSGEVEHNDCILGDDEKREYLTACVSRATSRELVLDL</sequence>
<name>A0A158H639_CABSO</name>
<dbReference type="Gene3D" id="3.40.50.80">
    <property type="entry name" value="Nucleotide-binding domain of ferredoxin-NADP reductase (FNR) module"/>
    <property type="match status" value="1"/>
</dbReference>
<evidence type="ECO:0000259" key="7">
    <source>
        <dbReference type="PROSITE" id="PS51085"/>
    </source>
</evidence>
<dbReference type="SUPFAM" id="SSF63380">
    <property type="entry name" value="Riboflavin synthase domain-like"/>
    <property type="match status" value="1"/>
</dbReference>
<evidence type="ECO:0000313" key="10">
    <source>
        <dbReference type="Proteomes" id="UP000054893"/>
    </source>
</evidence>
<dbReference type="InterPro" id="IPR036010">
    <property type="entry name" value="2Fe-2S_ferredoxin-like_sf"/>
</dbReference>
<dbReference type="RefSeq" id="WP_060857294.1">
    <property type="nucleotide sequence ID" value="NZ_FCOC02000014.1"/>
</dbReference>
<dbReference type="InterPro" id="IPR050415">
    <property type="entry name" value="MRET"/>
</dbReference>
<keyword evidence="4" id="KW-0560">Oxidoreductase</keyword>
<dbReference type="GO" id="GO:0051537">
    <property type="term" value="F:2 iron, 2 sulfur cluster binding"/>
    <property type="evidence" value="ECO:0007669"/>
    <property type="project" value="UniProtKB-KW"/>
</dbReference>
<keyword evidence="5" id="KW-0408">Iron</keyword>
<organism evidence="9 10">
    <name type="scientific">Caballeronia sordidicola</name>
    <name type="common">Burkholderia sordidicola</name>
    <dbReference type="NCBI Taxonomy" id="196367"/>
    <lineage>
        <taxon>Bacteria</taxon>
        <taxon>Pseudomonadati</taxon>
        <taxon>Pseudomonadota</taxon>
        <taxon>Betaproteobacteria</taxon>
        <taxon>Burkholderiales</taxon>
        <taxon>Burkholderiaceae</taxon>
        <taxon>Caballeronia</taxon>
    </lineage>
</organism>
<proteinExistence type="predicted"/>
<evidence type="ECO:0000256" key="2">
    <source>
        <dbReference type="ARBA" id="ARBA00022714"/>
    </source>
</evidence>
<dbReference type="CDD" id="cd06185">
    <property type="entry name" value="PDR_like"/>
    <property type="match status" value="1"/>
</dbReference>
<dbReference type="InterPro" id="IPR039261">
    <property type="entry name" value="FNR_nucleotide-bd"/>
</dbReference>
<evidence type="ECO:0000256" key="4">
    <source>
        <dbReference type="ARBA" id="ARBA00023002"/>
    </source>
</evidence>
<dbReference type="EMBL" id="FCOC02000014">
    <property type="protein sequence ID" value="SAL39842.1"/>
    <property type="molecule type" value="Genomic_DNA"/>
</dbReference>
<dbReference type="PROSITE" id="PS51384">
    <property type="entry name" value="FAD_FR"/>
    <property type="match status" value="1"/>
</dbReference>
<dbReference type="SUPFAM" id="SSF52343">
    <property type="entry name" value="Ferredoxin reductase-like, C-terminal NADP-linked domain"/>
    <property type="match status" value="1"/>
</dbReference>